<keyword evidence="8" id="KW-0407">Ion channel</keyword>
<keyword evidence="6" id="KW-0406">Ion transport</keyword>
<evidence type="ECO:0000313" key="14">
    <source>
        <dbReference type="Proteomes" id="UP000265140"/>
    </source>
</evidence>
<evidence type="ECO:0000256" key="10">
    <source>
        <dbReference type="SAM" id="MobiDB-lite"/>
    </source>
</evidence>
<dbReference type="Proteomes" id="UP000265140">
    <property type="component" value="Chromosome 20"/>
</dbReference>
<keyword evidence="5 11" id="KW-1133">Transmembrane helix</keyword>
<feature type="compositionally biased region" description="Basic and acidic residues" evidence="10">
    <location>
        <begin position="27"/>
        <end position="39"/>
    </location>
</feature>
<dbReference type="Pfam" id="PF07885">
    <property type="entry name" value="Ion_trans_2"/>
    <property type="match status" value="1"/>
</dbReference>
<dbReference type="Bgee" id="ENSELUG00000021153">
    <property type="expression patterns" value="Expressed in stomach and 10 other cell types or tissues"/>
</dbReference>
<proteinExistence type="predicted"/>
<dbReference type="GeneTree" id="ENSGT00950000182904"/>
<dbReference type="SUPFAM" id="SSF81327">
    <property type="entry name" value="Small-conductance potassium channel"/>
    <property type="match status" value="1"/>
</dbReference>
<dbReference type="InterPro" id="IPR013099">
    <property type="entry name" value="K_chnl_dom"/>
</dbReference>
<dbReference type="InParanoid" id="A0A3P9AIQ4"/>
<dbReference type="STRING" id="8010.ENSELUP00000040632"/>
<dbReference type="InterPro" id="IPR036122">
    <property type="entry name" value="CaM-bd_dom_sf"/>
</dbReference>
<dbReference type="GO" id="GO:0016020">
    <property type="term" value="C:membrane"/>
    <property type="evidence" value="ECO:0007669"/>
    <property type="project" value="UniProtKB-SubCell"/>
</dbReference>
<reference evidence="13" key="2">
    <citation type="submission" date="2020-02" db="EMBL/GenBank/DDBJ databases">
        <title>Esox lucius (northern pike) genome, fEsoLuc1, primary haplotype.</title>
        <authorList>
            <person name="Myers G."/>
            <person name="Karagic N."/>
            <person name="Meyer A."/>
            <person name="Pippel M."/>
            <person name="Reichard M."/>
            <person name="Winkler S."/>
            <person name="Tracey A."/>
            <person name="Sims Y."/>
            <person name="Howe K."/>
            <person name="Rhie A."/>
            <person name="Formenti G."/>
            <person name="Durbin R."/>
            <person name="Fedrigo O."/>
            <person name="Jarvis E.D."/>
        </authorList>
    </citation>
    <scope>NUCLEOTIDE SEQUENCE [LARGE SCALE GENOMIC DNA]</scope>
</reference>
<dbReference type="Ensembl" id="ENSELUT00000033055.3">
    <property type="protein sequence ID" value="ENSELUP00000040632.2"/>
    <property type="gene ID" value="ENSELUG00000021153.3"/>
</dbReference>
<evidence type="ECO:0000256" key="8">
    <source>
        <dbReference type="ARBA" id="ARBA00023303"/>
    </source>
</evidence>
<feature type="transmembrane region" description="Helical" evidence="11">
    <location>
        <begin position="318"/>
        <end position="337"/>
    </location>
</feature>
<feature type="transmembrane region" description="Helical" evidence="11">
    <location>
        <begin position="349"/>
        <end position="366"/>
    </location>
</feature>
<dbReference type="GeneID" id="105019101"/>
<evidence type="ECO:0000256" key="3">
    <source>
        <dbReference type="ARBA" id="ARBA00022692"/>
    </source>
</evidence>
<feature type="region of interest" description="Disordered" evidence="10">
    <location>
        <begin position="23"/>
        <end position="59"/>
    </location>
</feature>
<organism evidence="13 14">
    <name type="scientific">Esox lucius</name>
    <name type="common">Northern pike</name>
    <dbReference type="NCBI Taxonomy" id="8010"/>
    <lineage>
        <taxon>Eukaryota</taxon>
        <taxon>Metazoa</taxon>
        <taxon>Chordata</taxon>
        <taxon>Craniata</taxon>
        <taxon>Vertebrata</taxon>
        <taxon>Euteleostomi</taxon>
        <taxon>Actinopterygii</taxon>
        <taxon>Neopterygii</taxon>
        <taxon>Teleostei</taxon>
        <taxon>Protacanthopterygii</taxon>
        <taxon>Esociformes</taxon>
        <taxon>Esocidae</taxon>
        <taxon>Esox</taxon>
    </lineage>
</organism>
<sequence>MNHGEKERRRTWDTVGLSCYAFQHSGKSTDRGEAGHGEDETAEDDYTKSGHSRPQRDMEMTSRNLYLDSKVDNSDGLINGNGGDRTEISVPLSHPGKRTTQIEGDNLYRLRDRKFLLEDKKRLCAWALGTALLGILLMILHAELCPFIYQPGSSYAFIINCSISMSTGCLLILIIAFHYKDVRLFIIDHNQVDWRIAMTSPRVLGISLELLVCAIHPVGTYWEVGSSAPLAREGVKVNSSNSPPLCVSFHYGEALMDTELLLSALMFLRLYLVHRAILLHSKVLLSASYRSIGSLNNINFTFRFVLKVLMNKYPGRTLTVFIFLFWLIASWMLTLCERQTQETTGRMDTALWLIAITFLTVGYGDVSPKTSCGKLVCLFTGVMGVACTAMLVAVMTKKLALNKGEKHVHFFMMDIQISKRIRHAAANVLRECWLLHRTNLAKSHSGDHRRHQRCLLEAIRIFRHLRLKQRKLRDYASEMVDLPKMQMIMCDLSANWNNSYRELEQRIISMEQKLDELGHCFQQTMELLAQALHHRNPQNRTELQPTHNPEIR</sequence>
<dbReference type="Pfam" id="PF02888">
    <property type="entry name" value="CaMBD"/>
    <property type="match status" value="1"/>
</dbReference>
<evidence type="ECO:0000256" key="4">
    <source>
        <dbReference type="ARBA" id="ARBA00022860"/>
    </source>
</evidence>
<keyword evidence="4" id="KW-0112">Calmodulin-binding</keyword>
<dbReference type="OrthoDB" id="73653at2759"/>
<evidence type="ECO:0000256" key="11">
    <source>
        <dbReference type="SAM" id="Phobius"/>
    </source>
</evidence>
<feature type="coiled-coil region" evidence="9">
    <location>
        <begin position="493"/>
        <end position="520"/>
    </location>
</feature>
<keyword evidence="7 11" id="KW-0472">Membrane</keyword>
<protein>
    <recommendedName>
        <fullName evidence="12">Calmodulin-binding domain-containing protein</fullName>
    </recommendedName>
</protein>
<evidence type="ECO:0000256" key="5">
    <source>
        <dbReference type="ARBA" id="ARBA00022989"/>
    </source>
</evidence>
<keyword evidence="9" id="KW-0175">Coiled coil</keyword>
<feature type="transmembrane region" description="Helical" evidence="11">
    <location>
        <begin position="378"/>
        <end position="396"/>
    </location>
</feature>
<feature type="transmembrane region" description="Helical" evidence="11">
    <location>
        <begin position="155"/>
        <end position="177"/>
    </location>
</feature>
<dbReference type="FunFam" id="1.10.287.70:FF:000377">
    <property type="entry name" value="Potassium intermediate/small conductance calcium-activated channel, subfamily N, member 4"/>
    <property type="match status" value="1"/>
</dbReference>
<feature type="transmembrane region" description="Helical" evidence="11">
    <location>
        <begin position="123"/>
        <end position="149"/>
    </location>
</feature>
<evidence type="ECO:0000313" key="13">
    <source>
        <dbReference type="Ensembl" id="ENSELUP00000040632.2"/>
    </source>
</evidence>
<evidence type="ECO:0000259" key="12">
    <source>
        <dbReference type="SMART" id="SM01053"/>
    </source>
</evidence>
<feature type="domain" description="Calmodulin-binding" evidence="12">
    <location>
        <begin position="414"/>
        <end position="488"/>
    </location>
</feature>
<gene>
    <name evidence="13" type="primary">KCNN4</name>
</gene>
<dbReference type="Pfam" id="PF03530">
    <property type="entry name" value="SK_channel"/>
    <property type="match status" value="1"/>
</dbReference>
<dbReference type="GO" id="GO:0005516">
    <property type="term" value="F:calmodulin binding"/>
    <property type="evidence" value="ECO:0007669"/>
    <property type="project" value="UniProtKB-KW"/>
</dbReference>
<comment type="subcellular location">
    <subcellularLocation>
        <location evidence="1">Membrane</location>
        <topology evidence="1">Multi-pass membrane protein</topology>
    </subcellularLocation>
</comment>
<dbReference type="InterPro" id="IPR015449">
    <property type="entry name" value="K_chnl_Ca-activ_SK"/>
</dbReference>
<evidence type="ECO:0000256" key="7">
    <source>
        <dbReference type="ARBA" id="ARBA00023136"/>
    </source>
</evidence>
<dbReference type="OMA" id="MHMTLSD"/>
<reference evidence="13" key="4">
    <citation type="submission" date="2025-09" db="UniProtKB">
        <authorList>
            <consortium name="Ensembl"/>
        </authorList>
    </citation>
    <scope>IDENTIFICATION</scope>
</reference>
<evidence type="ECO:0000256" key="2">
    <source>
        <dbReference type="ARBA" id="ARBA00022448"/>
    </source>
</evidence>
<keyword evidence="14" id="KW-1185">Reference proteome</keyword>
<evidence type="ECO:0000256" key="9">
    <source>
        <dbReference type="SAM" id="Coils"/>
    </source>
</evidence>
<name>A0A3P9AIQ4_ESOLU</name>
<keyword evidence="2" id="KW-0813">Transport</keyword>
<accession>A0A3P9AIQ4</accession>
<dbReference type="GO" id="GO:0016286">
    <property type="term" value="F:small conductance calcium-activated potassium channel activity"/>
    <property type="evidence" value="ECO:0007669"/>
    <property type="project" value="InterPro"/>
</dbReference>
<dbReference type="Gene3D" id="1.10.287.70">
    <property type="match status" value="2"/>
</dbReference>
<dbReference type="SUPFAM" id="SSF81324">
    <property type="entry name" value="Voltage-gated potassium channels"/>
    <property type="match status" value="1"/>
</dbReference>
<evidence type="ECO:0000256" key="1">
    <source>
        <dbReference type="ARBA" id="ARBA00004141"/>
    </source>
</evidence>
<reference evidence="13" key="3">
    <citation type="submission" date="2025-08" db="UniProtKB">
        <authorList>
            <consortium name="Ensembl"/>
        </authorList>
    </citation>
    <scope>IDENTIFICATION</scope>
</reference>
<dbReference type="SMART" id="SM01053">
    <property type="entry name" value="CaMBD"/>
    <property type="match status" value="1"/>
</dbReference>
<dbReference type="RefSeq" id="XP_010883315.2">
    <property type="nucleotide sequence ID" value="XM_010885013.4"/>
</dbReference>
<dbReference type="InterPro" id="IPR004178">
    <property type="entry name" value="CaM-bd_dom"/>
</dbReference>
<reference evidence="14" key="1">
    <citation type="journal article" date="2014" name="PLoS ONE">
        <title>The genome and linkage map of the northern pike (Esox lucius): conserved synteny revealed between the salmonid sister group and the Neoteleostei.</title>
        <authorList>
            <person name="Rondeau E.B."/>
            <person name="Minkley D.R."/>
            <person name="Leong J.S."/>
            <person name="Messmer A.M."/>
            <person name="Jantzen J.R."/>
            <person name="von Schalburg K.R."/>
            <person name="Lemon C."/>
            <person name="Bird N.H."/>
            <person name="Koop B.F."/>
        </authorList>
    </citation>
    <scope>NUCLEOTIDE SEQUENCE</scope>
</reference>
<dbReference type="AlphaFoldDB" id="A0A3P9AIQ4"/>
<keyword evidence="3 11" id="KW-0812">Transmembrane</keyword>
<dbReference type="FunFam" id="1.10.287.70:FF:000238">
    <property type="entry name" value="Potassium intermediate/small conductance calcium-activated channel, subfamily N, member 4"/>
    <property type="match status" value="1"/>
</dbReference>
<dbReference type="PANTHER" id="PTHR10153">
    <property type="entry name" value="SMALL CONDUCTANCE CALCIUM-ACTIVATED POTASSIUM CHANNEL"/>
    <property type="match status" value="1"/>
</dbReference>
<evidence type="ECO:0000256" key="6">
    <source>
        <dbReference type="ARBA" id="ARBA00023065"/>
    </source>
</evidence>